<name>A0A9D4PPH3_RHISA</name>
<protein>
    <submittedName>
        <fullName evidence="1">Uncharacterized protein</fullName>
    </submittedName>
</protein>
<dbReference type="Proteomes" id="UP000821837">
    <property type="component" value="Chromosome 5"/>
</dbReference>
<gene>
    <name evidence="1" type="ORF">HPB52_000019</name>
</gene>
<dbReference type="AlphaFoldDB" id="A0A9D4PPH3"/>
<reference evidence="1" key="1">
    <citation type="journal article" date="2020" name="Cell">
        <title>Large-Scale Comparative Analyses of Tick Genomes Elucidate Their Genetic Diversity and Vector Capacities.</title>
        <authorList>
            <consortium name="Tick Genome and Microbiome Consortium (TIGMIC)"/>
            <person name="Jia N."/>
            <person name="Wang J."/>
            <person name="Shi W."/>
            <person name="Du L."/>
            <person name="Sun Y."/>
            <person name="Zhan W."/>
            <person name="Jiang J.F."/>
            <person name="Wang Q."/>
            <person name="Zhang B."/>
            <person name="Ji P."/>
            <person name="Bell-Sakyi L."/>
            <person name="Cui X.M."/>
            <person name="Yuan T.T."/>
            <person name="Jiang B.G."/>
            <person name="Yang W.F."/>
            <person name="Lam T.T."/>
            <person name="Chang Q.C."/>
            <person name="Ding S.J."/>
            <person name="Wang X.J."/>
            <person name="Zhu J.G."/>
            <person name="Ruan X.D."/>
            <person name="Zhao L."/>
            <person name="Wei J.T."/>
            <person name="Ye R.Z."/>
            <person name="Que T.C."/>
            <person name="Du C.H."/>
            <person name="Zhou Y.H."/>
            <person name="Cheng J.X."/>
            <person name="Dai P.F."/>
            <person name="Guo W.B."/>
            <person name="Han X.H."/>
            <person name="Huang E.J."/>
            <person name="Li L.F."/>
            <person name="Wei W."/>
            <person name="Gao Y.C."/>
            <person name="Liu J.Z."/>
            <person name="Shao H.Z."/>
            <person name="Wang X."/>
            <person name="Wang C.C."/>
            <person name="Yang T.C."/>
            <person name="Huo Q.B."/>
            <person name="Li W."/>
            <person name="Chen H.Y."/>
            <person name="Chen S.E."/>
            <person name="Zhou L.G."/>
            <person name="Ni X.B."/>
            <person name="Tian J.H."/>
            <person name="Sheng Y."/>
            <person name="Liu T."/>
            <person name="Pan Y.S."/>
            <person name="Xia L.Y."/>
            <person name="Li J."/>
            <person name="Zhao F."/>
            <person name="Cao W.C."/>
        </authorList>
    </citation>
    <scope>NUCLEOTIDE SEQUENCE</scope>
    <source>
        <strain evidence="1">Rsan-2018</strain>
    </source>
</reference>
<organism evidence="1 2">
    <name type="scientific">Rhipicephalus sanguineus</name>
    <name type="common">Brown dog tick</name>
    <name type="synonym">Ixodes sanguineus</name>
    <dbReference type="NCBI Taxonomy" id="34632"/>
    <lineage>
        <taxon>Eukaryota</taxon>
        <taxon>Metazoa</taxon>
        <taxon>Ecdysozoa</taxon>
        <taxon>Arthropoda</taxon>
        <taxon>Chelicerata</taxon>
        <taxon>Arachnida</taxon>
        <taxon>Acari</taxon>
        <taxon>Parasitiformes</taxon>
        <taxon>Ixodida</taxon>
        <taxon>Ixodoidea</taxon>
        <taxon>Ixodidae</taxon>
        <taxon>Rhipicephalinae</taxon>
        <taxon>Rhipicephalus</taxon>
        <taxon>Rhipicephalus</taxon>
    </lineage>
</organism>
<proteinExistence type="predicted"/>
<sequence>MIETYRWLTYSRTSTHVVGWMVYNVTSGLAPPECLGHHNRIREIRKVIDENKYT</sequence>
<keyword evidence="2" id="KW-1185">Reference proteome</keyword>
<accession>A0A9D4PPH3</accession>
<dbReference type="EMBL" id="JABSTV010001251">
    <property type="protein sequence ID" value="KAH7950714.1"/>
    <property type="molecule type" value="Genomic_DNA"/>
</dbReference>
<reference evidence="1" key="2">
    <citation type="submission" date="2021-09" db="EMBL/GenBank/DDBJ databases">
        <authorList>
            <person name="Jia N."/>
            <person name="Wang J."/>
            <person name="Shi W."/>
            <person name="Du L."/>
            <person name="Sun Y."/>
            <person name="Zhan W."/>
            <person name="Jiang J."/>
            <person name="Wang Q."/>
            <person name="Zhang B."/>
            <person name="Ji P."/>
            <person name="Sakyi L.B."/>
            <person name="Cui X."/>
            <person name="Yuan T."/>
            <person name="Jiang B."/>
            <person name="Yang W."/>
            <person name="Lam T.T.-Y."/>
            <person name="Chang Q."/>
            <person name="Ding S."/>
            <person name="Wang X."/>
            <person name="Zhu J."/>
            <person name="Ruan X."/>
            <person name="Zhao L."/>
            <person name="Wei J."/>
            <person name="Que T."/>
            <person name="Du C."/>
            <person name="Cheng J."/>
            <person name="Dai P."/>
            <person name="Han X."/>
            <person name="Huang E."/>
            <person name="Gao Y."/>
            <person name="Liu J."/>
            <person name="Shao H."/>
            <person name="Ye R."/>
            <person name="Li L."/>
            <person name="Wei W."/>
            <person name="Wang X."/>
            <person name="Wang C."/>
            <person name="Huo Q."/>
            <person name="Li W."/>
            <person name="Guo W."/>
            <person name="Chen H."/>
            <person name="Chen S."/>
            <person name="Zhou L."/>
            <person name="Zhou L."/>
            <person name="Ni X."/>
            <person name="Tian J."/>
            <person name="Zhou Y."/>
            <person name="Sheng Y."/>
            <person name="Liu T."/>
            <person name="Pan Y."/>
            <person name="Xia L."/>
            <person name="Li J."/>
            <person name="Zhao F."/>
            <person name="Cao W."/>
        </authorList>
    </citation>
    <scope>NUCLEOTIDE SEQUENCE</scope>
    <source>
        <strain evidence="1">Rsan-2018</strain>
        <tissue evidence="1">Larvae</tissue>
    </source>
</reference>
<comment type="caution">
    <text evidence="1">The sequence shown here is derived from an EMBL/GenBank/DDBJ whole genome shotgun (WGS) entry which is preliminary data.</text>
</comment>
<evidence type="ECO:0000313" key="1">
    <source>
        <dbReference type="EMBL" id="KAH7950714.1"/>
    </source>
</evidence>
<evidence type="ECO:0000313" key="2">
    <source>
        <dbReference type="Proteomes" id="UP000821837"/>
    </source>
</evidence>